<accession>A0A975GWB6</accession>
<dbReference type="EMBL" id="CP061800">
    <property type="protein sequence ID" value="QTA93838.1"/>
    <property type="molecule type" value="Genomic_DNA"/>
</dbReference>
<evidence type="ECO:0000313" key="1">
    <source>
        <dbReference type="EMBL" id="QTA93838.1"/>
    </source>
</evidence>
<name>A0A975GWB6_9BACT</name>
<dbReference type="RefSeq" id="WP_207680585.1">
    <property type="nucleotide sequence ID" value="NZ_CP061800.1"/>
</dbReference>
<dbReference type="Proteomes" id="UP000663722">
    <property type="component" value="Chromosome"/>
</dbReference>
<protein>
    <submittedName>
        <fullName evidence="1">Uncharacterized protein</fullName>
    </submittedName>
</protein>
<proteinExistence type="predicted"/>
<organism evidence="1 2">
    <name type="scientific">Desulfonema magnum</name>
    <dbReference type="NCBI Taxonomy" id="45655"/>
    <lineage>
        <taxon>Bacteria</taxon>
        <taxon>Pseudomonadati</taxon>
        <taxon>Thermodesulfobacteriota</taxon>
        <taxon>Desulfobacteria</taxon>
        <taxon>Desulfobacterales</taxon>
        <taxon>Desulfococcaceae</taxon>
        <taxon>Desulfonema</taxon>
    </lineage>
</organism>
<dbReference type="KEGG" id="dmm:dnm_099460"/>
<dbReference type="AlphaFoldDB" id="A0A975GWB6"/>
<reference evidence="1" key="1">
    <citation type="journal article" date="2021" name="Microb. Physiol.">
        <title>Proteogenomic Insights into the Physiology of Marine, Sulfate-Reducing, Filamentous Desulfonema limicola and Desulfonema magnum.</title>
        <authorList>
            <person name="Schnaars V."/>
            <person name="Wohlbrand L."/>
            <person name="Scheve S."/>
            <person name="Hinrichs C."/>
            <person name="Reinhardt R."/>
            <person name="Rabus R."/>
        </authorList>
    </citation>
    <scope>NUCLEOTIDE SEQUENCE</scope>
    <source>
        <strain evidence="1">4be13</strain>
    </source>
</reference>
<sequence>MNIPVSDLVAGQCQVMCLIEPRIFRFAVSLSGEAALSKSGTMNSYPGDVYFWKSPDT</sequence>
<evidence type="ECO:0000313" key="2">
    <source>
        <dbReference type="Proteomes" id="UP000663722"/>
    </source>
</evidence>
<keyword evidence="2" id="KW-1185">Reference proteome</keyword>
<gene>
    <name evidence="1" type="ORF">dnm_099460</name>
</gene>